<dbReference type="AlphaFoldDB" id="A0A6A7RTP7"/>
<reference evidence="2 3" key="1">
    <citation type="submission" date="2017-09" db="EMBL/GenBank/DDBJ databases">
        <title>Metagenomic Analysis Reveals Denitrifying Candidatus Accumulibacter and Flanking Population as a Source of N2O.</title>
        <authorList>
            <person name="Gao H."/>
            <person name="Mao Y."/>
            <person name="Zhao X."/>
            <person name="Liu W.-T."/>
            <person name="Zhang T."/>
            <person name="Wells G."/>
        </authorList>
    </citation>
    <scope>NUCLEOTIDE SEQUENCE [LARGE SCALE GENOMIC DNA]</scope>
    <source>
        <strain evidence="2">CANDO_2_IC</strain>
    </source>
</reference>
<accession>A0A6A7RTP7</accession>
<comment type="caution">
    <text evidence="2">The sequence shown here is derived from an EMBL/GenBank/DDBJ whole genome shotgun (WGS) entry which is preliminary data.</text>
</comment>
<evidence type="ECO:0000313" key="2">
    <source>
        <dbReference type="EMBL" id="MQM30855.1"/>
    </source>
</evidence>
<dbReference type="PANTHER" id="PTHR43514:SF4">
    <property type="entry name" value="ABC TRANSPORTER I FAMILY MEMBER 10"/>
    <property type="match status" value="1"/>
</dbReference>
<dbReference type="EMBL" id="PDHS01000225">
    <property type="protein sequence ID" value="MQM30855.1"/>
    <property type="molecule type" value="Genomic_DNA"/>
</dbReference>
<evidence type="ECO:0000313" key="3">
    <source>
        <dbReference type="Proteomes" id="UP000342300"/>
    </source>
</evidence>
<dbReference type="GO" id="GO:0005524">
    <property type="term" value="F:ATP binding"/>
    <property type="evidence" value="ECO:0007669"/>
    <property type="project" value="InterPro"/>
</dbReference>
<gene>
    <name evidence="2" type="ORF">CRU78_10150</name>
</gene>
<feature type="non-terminal residue" evidence="2">
    <location>
        <position position="91"/>
    </location>
</feature>
<dbReference type="InterPro" id="IPR027417">
    <property type="entry name" value="P-loop_NTPase"/>
</dbReference>
<sequence length="91" mass="9690">MKLVARLEQSAPIPLAADIACDSGELLALVGPSGSGKSTILRCLAGLHRPSGGSVRCGDETWFDASRGVDVSPQQRRVGFVFQHYALFPHL</sequence>
<dbReference type="GO" id="GO:0016887">
    <property type="term" value="F:ATP hydrolysis activity"/>
    <property type="evidence" value="ECO:0007669"/>
    <property type="project" value="InterPro"/>
</dbReference>
<organism evidence="2 3">
    <name type="scientific">Candidatus Accumulibacter phosphatis</name>
    <dbReference type="NCBI Taxonomy" id="327160"/>
    <lineage>
        <taxon>Bacteria</taxon>
        <taxon>Pseudomonadati</taxon>
        <taxon>Pseudomonadota</taxon>
        <taxon>Betaproteobacteria</taxon>
        <taxon>Candidatus Accumulibacter</taxon>
    </lineage>
</organism>
<dbReference type="Gene3D" id="3.40.50.300">
    <property type="entry name" value="P-loop containing nucleotide triphosphate hydrolases"/>
    <property type="match status" value="1"/>
</dbReference>
<name>A0A6A7RTP7_9PROT</name>
<proteinExistence type="predicted"/>
<dbReference type="InterPro" id="IPR050334">
    <property type="entry name" value="Molybdenum_import_ModC"/>
</dbReference>
<dbReference type="Pfam" id="PF00005">
    <property type="entry name" value="ABC_tran"/>
    <property type="match status" value="1"/>
</dbReference>
<evidence type="ECO:0000259" key="1">
    <source>
        <dbReference type="Pfam" id="PF00005"/>
    </source>
</evidence>
<feature type="domain" description="ABC transporter" evidence="1">
    <location>
        <begin position="19"/>
        <end position="91"/>
    </location>
</feature>
<protein>
    <submittedName>
        <fullName evidence="2">ABC transporter</fullName>
    </submittedName>
</protein>
<dbReference type="SUPFAM" id="SSF52540">
    <property type="entry name" value="P-loop containing nucleoside triphosphate hydrolases"/>
    <property type="match status" value="1"/>
</dbReference>
<dbReference type="InterPro" id="IPR003439">
    <property type="entry name" value="ABC_transporter-like_ATP-bd"/>
</dbReference>
<dbReference type="PANTHER" id="PTHR43514">
    <property type="entry name" value="ABC TRANSPORTER I FAMILY MEMBER 10"/>
    <property type="match status" value="1"/>
</dbReference>
<dbReference type="Proteomes" id="UP000342300">
    <property type="component" value="Unassembled WGS sequence"/>
</dbReference>